<evidence type="ECO:0000313" key="1">
    <source>
        <dbReference type="EMBL" id="GAG93952.1"/>
    </source>
</evidence>
<dbReference type="EMBL" id="BART01022240">
    <property type="protein sequence ID" value="GAG93952.1"/>
    <property type="molecule type" value="Genomic_DNA"/>
</dbReference>
<comment type="caution">
    <text evidence="1">The sequence shown here is derived from an EMBL/GenBank/DDBJ whole genome shotgun (WGS) entry which is preliminary data.</text>
</comment>
<proteinExistence type="predicted"/>
<sequence>MVAIIRDLDLKKVADSVKPDAKKRIVLSKVPVQEGITYHI</sequence>
<protein>
    <submittedName>
        <fullName evidence="1">Uncharacterized protein</fullName>
    </submittedName>
</protein>
<name>X1CLV4_9ZZZZ</name>
<feature type="non-terminal residue" evidence="1">
    <location>
        <position position="40"/>
    </location>
</feature>
<accession>X1CLV4</accession>
<organism evidence="1">
    <name type="scientific">marine sediment metagenome</name>
    <dbReference type="NCBI Taxonomy" id="412755"/>
    <lineage>
        <taxon>unclassified sequences</taxon>
        <taxon>metagenomes</taxon>
        <taxon>ecological metagenomes</taxon>
    </lineage>
</organism>
<gene>
    <name evidence="1" type="ORF">S01H4_40771</name>
</gene>
<reference evidence="1" key="1">
    <citation type="journal article" date="2014" name="Front. Microbiol.">
        <title>High frequency of phylogenetically diverse reductive dehalogenase-homologous genes in deep subseafloor sedimentary metagenomes.</title>
        <authorList>
            <person name="Kawai M."/>
            <person name="Futagami T."/>
            <person name="Toyoda A."/>
            <person name="Takaki Y."/>
            <person name="Nishi S."/>
            <person name="Hori S."/>
            <person name="Arai W."/>
            <person name="Tsubouchi T."/>
            <person name="Morono Y."/>
            <person name="Uchiyama I."/>
            <person name="Ito T."/>
            <person name="Fujiyama A."/>
            <person name="Inagaki F."/>
            <person name="Takami H."/>
        </authorList>
    </citation>
    <scope>NUCLEOTIDE SEQUENCE</scope>
    <source>
        <strain evidence="1">Expedition CK06-06</strain>
    </source>
</reference>
<dbReference type="AlphaFoldDB" id="X1CLV4"/>